<organism evidence="8 9">
    <name type="scientific">Aquisphaera giovannonii</name>
    <dbReference type="NCBI Taxonomy" id="406548"/>
    <lineage>
        <taxon>Bacteria</taxon>
        <taxon>Pseudomonadati</taxon>
        <taxon>Planctomycetota</taxon>
        <taxon>Planctomycetia</taxon>
        <taxon>Isosphaerales</taxon>
        <taxon>Isosphaeraceae</taxon>
        <taxon>Aquisphaera</taxon>
    </lineage>
</organism>
<dbReference type="Proteomes" id="UP000324233">
    <property type="component" value="Chromosome"/>
</dbReference>
<evidence type="ECO:0000256" key="5">
    <source>
        <dbReference type="PROSITE-ProRule" id="PRU10141"/>
    </source>
</evidence>
<dbReference type="PANTHER" id="PTHR43289">
    <property type="entry name" value="MITOGEN-ACTIVATED PROTEIN KINASE KINASE KINASE 20-RELATED"/>
    <property type="match status" value="1"/>
</dbReference>
<evidence type="ECO:0000256" key="1">
    <source>
        <dbReference type="ARBA" id="ARBA00022679"/>
    </source>
</evidence>
<dbReference type="InterPro" id="IPR000719">
    <property type="entry name" value="Prot_kinase_dom"/>
</dbReference>
<dbReference type="KEGG" id="agv:OJF2_23440"/>
<dbReference type="GO" id="GO:0004674">
    <property type="term" value="F:protein serine/threonine kinase activity"/>
    <property type="evidence" value="ECO:0007669"/>
    <property type="project" value="UniProtKB-EC"/>
</dbReference>
<dbReference type="InterPro" id="IPR016187">
    <property type="entry name" value="CTDL_fold"/>
</dbReference>
<dbReference type="Pfam" id="PF00069">
    <property type="entry name" value="Pkinase"/>
    <property type="match status" value="1"/>
</dbReference>
<evidence type="ECO:0000313" key="9">
    <source>
        <dbReference type="Proteomes" id="UP000324233"/>
    </source>
</evidence>
<feature type="compositionally biased region" description="Acidic residues" evidence="6">
    <location>
        <begin position="52"/>
        <end position="63"/>
    </location>
</feature>
<dbReference type="InterPro" id="IPR042095">
    <property type="entry name" value="SUMF_sf"/>
</dbReference>
<dbReference type="CDD" id="cd14014">
    <property type="entry name" value="STKc_PknB_like"/>
    <property type="match status" value="1"/>
</dbReference>
<sequence length="796" mass="87421">MRPKSEDGSQGGDSTWQGLPPGVSMTPESDLNDQTLPTPSATPTPSKIFDSEVGDSSDEDSSEDGPTGDVPEAGDDAATLKKQGAERSQEWDLLPPPRIARGQEIFGKYRLLEKLGEGGMGDVWLVDNLELGRKSALKLLKPQIAHNDKGWRRFRREARLMAKLEHPNAIVVHDFKRTQSIGYIEMEFVRGRSLDKVIDEHKERPIPLDEIASILDQLCAVLQEAHGHLDEETGKPKPIIHRDLKPSNIMVLDHKPSGQNIKVLDFGIAKMVEEESSHEATLTNVGDVLGTPAFMSPEQVRGGWGKDGSRELDRRSDLYSVGVILYQLLTGKIPFTSRDPRGLMAAHLTEKPRAMALANPQSQVPPAVERLVMQCLEKDPDRRPSSAEEIARRFRVAIGGRPAAKSWLVPAASAAALVLLGLSYAAWSSLRPSRGDGPVPKGDAPTTPKTPPPPQPPTLRMPAGYHAVDGTSPAEDSDEPLLIQNSVTGTRLAWNGPGVYLPEGFEPDSQDPQDKVGRWPRVVVHKSSKARFILISGRVYLRGDGIQKPPDRDAVGNRLKPHWVRVKSFYIQEKEVTNGELDAYAEAHPDDHEFLSKWKNFYNVSRERTKPADDAARLPAACVSYLGASRFAAAMGAALPTEAQWELAAKSGHDDFCYPWGGEQPRRPGELMKANVSNPAGAAFVGTFPKDCTLEEHVLDMAGNVRELCRDAYRPYDDLALIGNSRDNPLEEPCEPFRSEQPGTKSWAVARAGSFLSPSLNKARVYYRDRIPADDSPLDVGFRTVLECPIDAPAAD</sequence>
<dbReference type="InterPro" id="IPR017441">
    <property type="entry name" value="Protein_kinase_ATP_BS"/>
</dbReference>
<dbReference type="Pfam" id="PF03781">
    <property type="entry name" value="FGE-sulfatase"/>
    <property type="match status" value="1"/>
</dbReference>
<evidence type="ECO:0000259" key="7">
    <source>
        <dbReference type="PROSITE" id="PS50011"/>
    </source>
</evidence>
<dbReference type="RefSeq" id="WP_168221732.1">
    <property type="nucleotide sequence ID" value="NZ_CP042997.1"/>
</dbReference>
<reference evidence="8 9" key="1">
    <citation type="submission" date="2019-08" db="EMBL/GenBank/DDBJ databases">
        <title>Deep-cultivation of Planctomycetes and their phenomic and genomic characterization uncovers novel biology.</title>
        <authorList>
            <person name="Wiegand S."/>
            <person name="Jogler M."/>
            <person name="Boedeker C."/>
            <person name="Pinto D."/>
            <person name="Vollmers J."/>
            <person name="Rivas-Marin E."/>
            <person name="Kohn T."/>
            <person name="Peeters S.H."/>
            <person name="Heuer A."/>
            <person name="Rast P."/>
            <person name="Oberbeckmann S."/>
            <person name="Bunk B."/>
            <person name="Jeske O."/>
            <person name="Meyerdierks A."/>
            <person name="Storesund J.E."/>
            <person name="Kallscheuer N."/>
            <person name="Luecker S."/>
            <person name="Lage O.M."/>
            <person name="Pohl T."/>
            <person name="Merkel B.J."/>
            <person name="Hornburger P."/>
            <person name="Mueller R.-W."/>
            <person name="Bruemmer F."/>
            <person name="Labrenz M."/>
            <person name="Spormann A.M."/>
            <person name="Op den Camp H."/>
            <person name="Overmann J."/>
            <person name="Amann R."/>
            <person name="Jetten M.S.M."/>
            <person name="Mascher T."/>
            <person name="Medema M.H."/>
            <person name="Devos D.P."/>
            <person name="Kaster A.-K."/>
            <person name="Ovreas L."/>
            <person name="Rohde M."/>
            <person name="Galperin M.Y."/>
            <person name="Jogler C."/>
        </authorList>
    </citation>
    <scope>NUCLEOTIDE SEQUENCE [LARGE SCALE GENOMIC DNA]</scope>
    <source>
        <strain evidence="8 9">OJF2</strain>
    </source>
</reference>
<dbReference type="PROSITE" id="PS00107">
    <property type="entry name" value="PROTEIN_KINASE_ATP"/>
    <property type="match status" value="1"/>
</dbReference>
<dbReference type="SUPFAM" id="SSF56436">
    <property type="entry name" value="C-type lectin-like"/>
    <property type="match status" value="1"/>
</dbReference>
<evidence type="ECO:0000256" key="3">
    <source>
        <dbReference type="ARBA" id="ARBA00022777"/>
    </source>
</evidence>
<accession>A0A5B9W0R5</accession>
<dbReference type="GO" id="GO:0005524">
    <property type="term" value="F:ATP binding"/>
    <property type="evidence" value="ECO:0007669"/>
    <property type="project" value="UniProtKB-UniRule"/>
</dbReference>
<gene>
    <name evidence="8" type="primary">prkC_19</name>
    <name evidence="8" type="ORF">OJF2_23440</name>
</gene>
<evidence type="ECO:0000256" key="4">
    <source>
        <dbReference type="ARBA" id="ARBA00022840"/>
    </source>
</evidence>
<protein>
    <submittedName>
        <fullName evidence="8">Serine/threonine-protein kinase PrkC</fullName>
        <ecNumber evidence="8">2.7.11.1</ecNumber>
    </submittedName>
</protein>
<evidence type="ECO:0000313" key="8">
    <source>
        <dbReference type="EMBL" id="QEH33814.1"/>
    </source>
</evidence>
<feature type="compositionally biased region" description="Low complexity" evidence="6">
    <location>
        <begin position="35"/>
        <end position="46"/>
    </location>
</feature>
<dbReference type="EC" id="2.7.11.1" evidence="8"/>
<feature type="region of interest" description="Disordered" evidence="6">
    <location>
        <begin position="431"/>
        <end position="478"/>
    </location>
</feature>
<dbReference type="Gene3D" id="3.90.1580.10">
    <property type="entry name" value="paralog of FGE (formylglycine-generating enzyme)"/>
    <property type="match status" value="1"/>
</dbReference>
<dbReference type="SUPFAM" id="SSF56112">
    <property type="entry name" value="Protein kinase-like (PK-like)"/>
    <property type="match status" value="1"/>
</dbReference>
<feature type="compositionally biased region" description="Pro residues" evidence="6">
    <location>
        <begin position="448"/>
        <end position="459"/>
    </location>
</feature>
<dbReference type="Gene3D" id="1.10.510.10">
    <property type="entry name" value="Transferase(Phosphotransferase) domain 1"/>
    <property type="match status" value="1"/>
</dbReference>
<dbReference type="EMBL" id="CP042997">
    <property type="protein sequence ID" value="QEH33814.1"/>
    <property type="molecule type" value="Genomic_DNA"/>
</dbReference>
<dbReference type="SMART" id="SM00220">
    <property type="entry name" value="S_TKc"/>
    <property type="match status" value="1"/>
</dbReference>
<dbReference type="InterPro" id="IPR005532">
    <property type="entry name" value="SUMF_dom"/>
</dbReference>
<feature type="domain" description="Protein kinase" evidence="7">
    <location>
        <begin position="109"/>
        <end position="395"/>
    </location>
</feature>
<dbReference type="InterPro" id="IPR011009">
    <property type="entry name" value="Kinase-like_dom_sf"/>
</dbReference>
<proteinExistence type="predicted"/>
<dbReference type="InterPro" id="IPR008271">
    <property type="entry name" value="Ser/Thr_kinase_AS"/>
</dbReference>
<evidence type="ECO:0000256" key="2">
    <source>
        <dbReference type="ARBA" id="ARBA00022741"/>
    </source>
</evidence>
<feature type="binding site" evidence="5">
    <location>
        <position position="138"/>
    </location>
    <ligand>
        <name>ATP</name>
        <dbReference type="ChEBI" id="CHEBI:30616"/>
    </ligand>
</feature>
<name>A0A5B9W0R5_9BACT</name>
<evidence type="ECO:0000256" key="6">
    <source>
        <dbReference type="SAM" id="MobiDB-lite"/>
    </source>
</evidence>
<dbReference type="Gene3D" id="3.30.200.20">
    <property type="entry name" value="Phosphorylase Kinase, domain 1"/>
    <property type="match status" value="1"/>
</dbReference>
<keyword evidence="1 8" id="KW-0808">Transferase</keyword>
<dbReference type="AlphaFoldDB" id="A0A5B9W0R5"/>
<keyword evidence="9" id="KW-1185">Reference proteome</keyword>
<feature type="region of interest" description="Disordered" evidence="6">
    <location>
        <begin position="1"/>
        <end position="75"/>
    </location>
</feature>
<keyword evidence="3 8" id="KW-0418">Kinase</keyword>
<dbReference type="PANTHER" id="PTHR43289:SF6">
    <property type="entry name" value="SERINE_THREONINE-PROTEIN KINASE NEKL-3"/>
    <property type="match status" value="1"/>
</dbReference>
<keyword evidence="4 5" id="KW-0067">ATP-binding</keyword>
<dbReference type="PROSITE" id="PS00108">
    <property type="entry name" value="PROTEIN_KINASE_ST"/>
    <property type="match status" value="1"/>
</dbReference>
<dbReference type="PROSITE" id="PS50011">
    <property type="entry name" value="PROTEIN_KINASE_DOM"/>
    <property type="match status" value="1"/>
</dbReference>
<keyword evidence="2 5" id="KW-0547">Nucleotide-binding</keyword>